<dbReference type="PANTHER" id="PTHR20914:SF31">
    <property type="entry name" value="PHOSPHOLIPASE A2 INHIBITOR AND LY6_PLAUR DOMAIN-CONTAINING PROTEIN"/>
    <property type="match status" value="1"/>
</dbReference>
<comment type="subcellular location">
    <subcellularLocation>
        <location evidence="1">Secreted</location>
    </subcellularLocation>
</comment>
<feature type="non-terminal residue" evidence="5">
    <location>
        <position position="147"/>
    </location>
</feature>
<evidence type="ECO:0000313" key="5">
    <source>
        <dbReference type="EMBL" id="KAG9464658.1"/>
    </source>
</evidence>
<feature type="domain" description="UPAR/Ly6" evidence="4">
    <location>
        <begin position="107"/>
        <end position="141"/>
    </location>
</feature>
<dbReference type="SUPFAM" id="SSF57302">
    <property type="entry name" value="Snake toxin-like"/>
    <property type="match status" value="2"/>
</dbReference>
<proteinExistence type="predicted"/>
<sequence length="147" mass="16346">PYIFLHNIFLGNCVLCFECHNSTSPDCAGDLVTCGTCMTEVTELDSSNRNSSSYSVRKTCNLNADVCNTTYSLNNDHVHNRITVNCCDTDYCNEKPLEVTPWNKTENGLECPTCYSQDVESCVANTTVKCTGDENKCLDFKGKILQK</sequence>
<protein>
    <recommendedName>
        <fullName evidence="4">UPAR/Ly6 domain-containing protein</fullName>
    </recommendedName>
</protein>
<feature type="non-terminal residue" evidence="5">
    <location>
        <position position="1"/>
    </location>
</feature>
<dbReference type="EMBL" id="WNTK01004086">
    <property type="protein sequence ID" value="KAG9464658.1"/>
    <property type="molecule type" value="Genomic_DNA"/>
</dbReference>
<evidence type="ECO:0000259" key="4">
    <source>
        <dbReference type="Pfam" id="PF00021"/>
    </source>
</evidence>
<dbReference type="InterPro" id="IPR050918">
    <property type="entry name" value="CNF-like_PLA2_Inhibitor"/>
</dbReference>
<dbReference type="Pfam" id="PF00021">
    <property type="entry name" value="UPAR_LY6"/>
    <property type="match status" value="2"/>
</dbReference>
<evidence type="ECO:0000256" key="3">
    <source>
        <dbReference type="SAM" id="SignalP"/>
    </source>
</evidence>
<name>A0A8J6BKP1_ELECQ</name>
<dbReference type="Gene3D" id="2.10.60.10">
    <property type="entry name" value="CD59"/>
    <property type="match status" value="2"/>
</dbReference>
<dbReference type="InterPro" id="IPR045860">
    <property type="entry name" value="Snake_toxin-like_sf"/>
</dbReference>
<accession>A0A8J6BKP1</accession>
<evidence type="ECO:0000256" key="1">
    <source>
        <dbReference type="ARBA" id="ARBA00004613"/>
    </source>
</evidence>
<reference evidence="5" key="1">
    <citation type="thesis" date="2020" institute="ProQuest LLC" country="789 East Eisenhower Parkway, Ann Arbor, MI, USA">
        <title>Comparative Genomics and Chromosome Evolution.</title>
        <authorList>
            <person name="Mudd A.B."/>
        </authorList>
    </citation>
    <scope>NUCLEOTIDE SEQUENCE</scope>
    <source>
        <strain evidence="5">HN-11 Male</strain>
        <tissue evidence="5">Kidney and liver</tissue>
    </source>
</reference>
<organism evidence="5 6">
    <name type="scientific">Eleutherodactylus coqui</name>
    <name type="common">Puerto Rican coqui</name>
    <dbReference type="NCBI Taxonomy" id="57060"/>
    <lineage>
        <taxon>Eukaryota</taxon>
        <taxon>Metazoa</taxon>
        <taxon>Chordata</taxon>
        <taxon>Craniata</taxon>
        <taxon>Vertebrata</taxon>
        <taxon>Euteleostomi</taxon>
        <taxon>Amphibia</taxon>
        <taxon>Batrachia</taxon>
        <taxon>Anura</taxon>
        <taxon>Neobatrachia</taxon>
        <taxon>Hyloidea</taxon>
        <taxon>Eleutherodactylidae</taxon>
        <taxon>Eleutherodactylinae</taxon>
        <taxon>Eleutherodactylus</taxon>
        <taxon>Eleutherodactylus</taxon>
    </lineage>
</organism>
<feature type="chain" id="PRO_5035184579" description="UPAR/Ly6 domain-containing protein" evidence="3">
    <location>
        <begin position="17"/>
        <end position="147"/>
    </location>
</feature>
<dbReference type="PANTHER" id="PTHR20914">
    <property type="entry name" value="LY6/PLAUR DOMAIN-CONTAINING PROTEIN 8"/>
    <property type="match status" value="1"/>
</dbReference>
<keyword evidence="3" id="KW-0732">Signal</keyword>
<dbReference type="Proteomes" id="UP000770717">
    <property type="component" value="Unassembled WGS sequence"/>
</dbReference>
<feature type="domain" description="UPAR/Ly6" evidence="4">
    <location>
        <begin position="15"/>
        <end position="94"/>
    </location>
</feature>
<feature type="signal peptide" evidence="3">
    <location>
        <begin position="1"/>
        <end position="16"/>
    </location>
</feature>
<dbReference type="OrthoDB" id="9907178at2759"/>
<evidence type="ECO:0000256" key="2">
    <source>
        <dbReference type="ARBA" id="ARBA00022525"/>
    </source>
</evidence>
<comment type="caution">
    <text evidence="5">The sequence shown here is derived from an EMBL/GenBank/DDBJ whole genome shotgun (WGS) entry which is preliminary data.</text>
</comment>
<keyword evidence="6" id="KW-1185">Reference proteome</keyword>
<evidence type="ECO:0000313" key="6">
    <source>
        <dbReference type="Proteomes" id="UP000770717"/>
    </source>
</evidence>
<dbReference type="InterPro" id="IPR016054">
    <property type="entry name" value="LY6_UPA_recep-like"/>
</dbReference>
<gene>
    <name evidence="5" type="ORF">GDO78_019580</name>
</gene>
<dbReference type="AlphaFoldDB" id="A0A8J6BKP1"/>
<dbReference type="GO" id="GO:0005576">
    <property type="term" value="C:extracellular region"/>
    <property type="evidence" value="ECO:0007669"/>
    <property type="project" value="UniProtKB-SubCell"/>
</dbReference>
<keyword evidence="2" id="KW-0964">Secreted</keyword>